<protein>
    <submittedName>
        <fullName evidence="1">Phage major tail protein, phi13 family</fullName>
    </submittedName>
</protein>
<dbReference type="NCBIfam" id="TIGR01603">
    <property type="entry name" value="maj_tail_phi13"/>
    <property type="match status" value="1"/>
</dbReference>
<dbReference type="RefSeq" id="WP_005427084.1">
    <property type="nucleotide sequence ID" value="NZ_CP102265.1"/>
</dbReference>
<dbReference type="GeneID" id="79803238"/>
<dbReference type="InterPro" id="IPR006490">
    <property type="entry name" value="Maj_tail_phi13"/>
</dbReference>
<dbReference type="HOGENOM" id="CLU_080118_0_0_9"/>
<accession>A5ZPL3</accession>
<reference evidence="1 2" key="1">
    <citation type="submission" date="2007-03" db="EMBL/GenBank/DDBJ databases">
        <authorList>
            <person name="Fulton L."/>
            <person name="Clifton S."/>
            <person name="Fulton B."/>
            <person name="Xu J."/>
            <person name="Minx P."/>
            <person name="Pepin K.H."/>
            <person name="Johnson M."/>
            <person name="Thiruvilangam P."/>
            <person name="Bhonagiri V."/>
            <person name="Nash W.E."/>
            <person name="Mardis E.R."/>
            <person name="Wilson R.K."/>
        </authorList>
    </citation>
    <scope>NUCLEOTIDE SEQUENCE [LARGE SCALE GENOMIC DNA]</scope>
    <source>
        <strain evidence="1 2">ATCC 29174</strain>
    </source>
</reference>
<sequence>MAYIGLRKPIIAQRTGAGKYSTPFVLGKAISLNVTPNYAEGSLNADDGQAEYDKEFNYADVTLGTSTLPIEAHEKMFGYTVSTEGKEVTMNANDESSYVGTGWVTVEKIDGVRFFTANVLVKVKYSEPSEEYSTKGDSIEYKTPSISGRALKEDDGTWKKVKQFDTEKEALDYIYKFFGVTNPQETV</sequence>
<comment type="caution">
    <text evidence="1">The sequence shown here is derived from an EMBL/GenBank/DDBJ whole genome shotgun (WGS) entry which is preliminary data.</text>
</comment>
<organism evidence="1 2">
    <name type="scientific">Blautia obeum ATCC 29174</name>
    <dbReference type="NCBI Taxonomy" id="411459"/>
    <lineage>
        <taxon>Bacteria</taxon>
        <taxon>Bacillati</taxon>
        <taxon>Bacillota</taxon>
        <taxon>Clostridia</taxon>
        <taxon>Lachnospirales</taxon>
        <taxon>Lachnospiraceae</taxon>
        <taxon>Blautia</taxon>
    </lineage>
</organism>
<proteinExistence type="predicted"/>
<reference evidence="1 2" key="2">
    <citation type="submission" date="2007-04" db="EMBL/GenBank/DDBJ databases">
        <title>Draft genome sequence of Ruminococcus obeum (ATCC 29174).</title>
        <authorList>
            <person name="Sudarsanam P."/>
            <person name="Ley R."/>
            <person name="Guruge J."/>
            <person name="Turnbaugh P.J."/>
            <person name="Mahowald M."/>
            <person name="Liep D."/>
            <person name="Gordon J."/>
        </authorList>
    </citation>
    <scope>NUCLEOTIDE SEQUENCE [LARGE SCALE GENOMIC DNA]</scope>
    <source>
        <strain evidence="1 2">ATCC 29174</strain>
    </source>
</reference>
<evidence type="ECO:0000313" key="1">
    <source>
        <dbReference type="EMBL" id="EDM88809.1"/>
    </source>
</evidence>
<name>A5ZPL3_9FIRM</name>
<evidence type="ECO:0000313" key="2">
    <source>
        <dbReference type="Proteomes" id="UP000006002"/>
    </source>
</evidence>
<gene>
    <name evidence="1" type="ORF">RUMOBE_00930</name>
</gene>
<dbReference type="EMBL" id="AAVO02000002">
    <property type="protein sequence ID" value="EDM88809.1"/>
    <property type="molecule type" value="Genomic_DNA"/>
</dbReference>
<dbReference type="AlphaFoldDB" id="A5ZPL3"/>
<dbReference type="Proteomes" id="UP000006002">
    <property type="component" value="Unassembled WGS sequence"/>
</dbReference>
<dbReference type="eggNOG" id="ENOG5030HYH">
    <property type="taxonomic scope" value="Bacteria"/>
</dbReference>